<dbReference type="SUPFAM" id="SSF50341">
    <property type="entry name" value="CheW-like"/>
    <property type="match status" value="1"/>
</dbReference>
<accession>A0A916S7A3</accession>
<evidence type="ECO:0000259" key="1">
    <source>
        <dbReference type="PROSITE" id="PS50851"/>
    </source>
</evidence>
<dbReference type="GO" id="GO:0007165">
    <property type="term" value="P:signal transduction"/>
    <property type="evidence" value="ECO:0007669"/>
    <property type="project" value="InterPro"/>
</dbReference>
<proteinExistence type="predicted"/>
<gene>
    <name evidence="2" type="primary">pilI</name>
    <name evidence="2" type="ORF">GCM10011496_02030</name>
</gene>
<dbReference type="EMBL" id="BMIG01000001">
    <property type="protein sequence ID" value="GGA85069.1"/>
    <property type="molecule type" value="Genomic_DNA"/>
</dbReference>
<name>A0A916S7A3_9BURK</name>
<dbReference type="Proteomes" id="UP000620596">
    <property type="component" value="Unassembled WGS sequence"/>
</dbReference>
<feature type="domain" description="CheW-like" evidence="1">
    <location>
        <begin position="27"/>
        <end position="171"/>
    </location>
</feature>
<dbReference type="AlphaFoldDB" id="A0A916S7A3"/>
<dbReference type="PROSITE" id="PS50851">
    <property type="entry name" value="CHEW"/>
    <property type="match status" value="1"/>
</dbReference>
<dbReference type="InterPro" id="IPR036061">
    <property type="entry name" value="CheW-like_dom_sf"/>
</dbReference>
<comment type="caution">
    <text evidence="2">The sequence shown here is derived from an EMBL/GenBank/DDBJ whole genome shotgun (WGS) entry which is preliminary data.</text>
</comment>
<reference evidence="2" key="1">
    <citation type="journal article" date="2014" name="Int. J. Syst. Evol. Microbiol.">
        <title>Complete genome sequence of Corynebacterium casei LMG S-19264T (=DSM 44701T), isolated from a smear-ripened cheese.</title>
        <authorList>
            <consortium name="US DOE Joint Genome Institute (JGI-PGF)"/>
            <person name="Walter F."/>
            <person name="Albersmeier A."/>
            <person name="Kalinowski J."/>
            <person name="Ruckert C."/>
        </authorList>
    </citation>
    <scope>NUCLEOTIDE SEQUENCE</scope>
    <source>
        <strain evidence="2">CGMCC 1.15322</strain>
    </source>
</reference>
<dbReference type="Pfam" id="PF01584">
    <property type="entry name" value="CheW"/>
    <property type="match status" value="1"/>
</dbReference>
<sequence length="176" mass="19215">MANRQALRELQSRLADRLQAAKTQGVSASWLAVEAGGDKYLFPLNQSGEIFPWVSAQNVPYTQTWFAGVANLRGGLYGIVDLASFVTGKIPPPRNEMARTESRLVALNSALEVNCALQIDKLSGLRNPEAFTDFAEKSPEAPEFFGHSYVDASGATWQEINLQSLAQQAHFLTISA</sequence>
<reference evidence="2" key="2">
    <citation type="submission" date="2020-09" db="EMBL/GenBank/DDBJ databases">
        <authorList>
            <person name="Sun Q."/>
            <person name="Zhou Y."/>
        </authorList>
    </citation>
    <scope>NUCLEOTIDE SEQUENCE</scope>
    <source>
        <strain evidence="2">CGMCC 1.15322</strain>
    </source>
</reference>
<dbReference type="GO" id="GO:0006935">
    <property type="term" value="P:chemotaxis"/>
    <property type="evidence" value="ECO:0007669"/>
    <property type="project" value="InterPro"/>
</dbReference>
<protein>
    <submittedName>
        <fullName evidence="2">Protein PilI</fullName>
    </submittedName>
</protein>
<dbReference type="InterPro" id="IPR002545">
    <property type="entry name" value="CheW-lke_dom"/>
</dbReference>
<dbReference type="Gene3D" id="2.40.50.180">
    <property type="entry name" value="CheA-289, Domain 4"/>
    <property type="match status" value="1"/>
</dbReference>
<evidence type="ECO:0000313" key="3">
    <source>
        <dbReference type="Proteomes" id="UP000620596"/>
    </source>
</evidence>
<dbReference type="RefSeq" id="WP_188705705.1">
    <property type="nucleotide sequence ID" value="NZ_BMIG01000001.1"/>
</dbReference>
<organism evidence="2 3">
    <name type="scientific">Polaromonas eurypsychrophila</name>
    <dbReference type="NCBI Taxonomy" id="1614635"/>
    <lineage>
        <taxon>Bacteria</taxon>
        <taxon>Pseudomonadati</taxon>
        <taxon>Pseudomonadota</taxon>
        <taxon>Betaproteobacteria</taxon>
        <taxon>Burkholderiales</taxon>
        <taxon>Comamonadaceae</taxon>
        <taxon>Polaromonas</taxon>
    </lineage>
</organism>
<keyword evidence="3" id="KW-1185">Reference proteome</keyword>
<evidence type="ECO:0000313" key="2">
    <source>
        <dbReference type="EMBL" id="GGA85069.1"/>
    </source>
</evidence>